<dbReference type="Gene3D" id="3.30.450.40">
    <property type="match status" value="2"/>
</dbReference>
<dbReference type="InterPro" id="IPR003018">
    <property type="entry name" value="GAF"/>
</dbReference>
<dbReference type="SUPFAM" id="SSF55874">
    <property type="entry name" value="ATPase domain of HSP90 chaperone/DNA topoisomerase II/histidine kinase"/>
    <property type="match status" value="1"/>
</dbReference>
<evidence type="ECO:0000259" key="7">
    <source>
        <dbReference type="PROSITE" id="PS50046"/>
    </source>
</evidence>
<dbReference type="EC" id="2.7.13.3" evidence="3"/>
<dbReference type="Pfam" id="PF01590">
    <property type="entry name" value="GAF"/>
    <property type="match status" value="2"/>
</dbReference>
<dbReference type="Gene3D" id="3.30.565.10">
    <property type="entry name" value="Histidine kinase-like ATPase, C-terminal domain"/>
    <property type="match status" value="1"/>
</dbReference>
<dbReference type="SMART" id="SM00388">
    <property type="entry name" value="HisKA"/>
    <property type="match status" value="1"/>
</dbReference>
<keyword evidence="4" id="KW-0597">Phosphoprotein</keyword>
<dbReference type="InterPro" id="IPR004358">
    <property type="entry name" value="Sig_transdc_His_kin-like_C"/>
</dbReference>
<dbReference type="GO" id="GO:0000155">
    <property type="term" value="F:phosphorelay sensor kinase activity"/>
    <property type="evidence" value="ECO:0007669"/>
    <property type="project" value="InterPro"/>
</dbReference>
<feature type="domain" description="Phytochrome chromophore attachment site" evidence="7">
    <location>
        <begin position="23"/>
        <end position="159"/>
    </location>
</feature>
<dbReference type="PROSITE" id="PS50046">
    <property type="entry name" value="PHYTOCHROME_2"/>
    <property type="match status" value="1"/>
</dbReference>
<sequence length="595" mass="67225">MQDQVNQEQLLGSIQQRIRQSMDLDTILSQTVKEVREFIQCDRVLIYRLESDGSGVIAVESTAATNCPLEGRNIKDPCFQEKHIEYYKQGCPQVVEDIYTAGLAPCYIELLASLEVRANLVAPIFLKQDFWGLFVAQNCYEPRLWKPAEIKLLQQLADQLGIAVQQTQIQQQVQQLEVQLSLMHKQAAELHDCLSFTGLMQRITEKIRDSLDEGEILQTAIKELADILKANCCSVELYSDGLTKATIVYDYTINLPLSQGLTRQVAEFPKIYEPLLRKQHLQSLEIVPSWSPKLSVMVQLACPIFDDQGIIGNLWVTRLTQETFNDLELKLVQHVANECAIAIRQARLHKLTQTHNNELEKLEHLETEFLRTLSHELRTPITTINLAVQTLEILLQQEGVLDLEIVPHLLQILHNECQRESKLIDDLLMLTYLETQAEPPTLIFIDLQTWLPPIVESFRERSSCEQQELKLAIASGIPLLETDITDLERIVTELINNACKFTPAGGSITVSVYGIEDTVVLSFSNSGVEIPNNELLRIFTPFYRILGDEPCKYGGTGLGLTLVRKLVKHLGASIDVESAAGKTTFRIKFPKAISL</sequence>
<gene>
    <name evidence="9" type="ORF">G7B40_027370</name>
</gene>
<dbReference type="PANTHER" id="PTHR43547">
    <property type="entry name" value="TWO-COMPONENT HISTIDINE KINASE"/>
    <property type="match status" value="1"/>
</dbReference>
<evidence type="ECO:0000256" key="1">
    <source>
        <dbReference type="ARBA" id="ARBA00000085"/>
    </source>
</evidence>
<dbReference type="CDD" id="cd00082">
    <property type="entry name" value="HisKA"/>
    <property type="match status" value="1"/>
</dbReference>
<proteinExistence type="inferred from homology"/>
<dbReference type="InterPro" id="IPR003594">
    <property type="entry name" value="HATPase_dom"/>
</dbReference>
<evidence type="ECO:0000313" key="10">
    <source>
        <dbReference type="Proteomes" id="UP000667802"/>
    </source>
</evidence>
<dbReference type="PRINTS" id="PR00344">
    <property type="entry name" value="BCTRLSENSOR"/>
</dbReference>
<evidence type="ECO:0000256" key="2">
    <source>
        <dbReference type="ARBA" id="ARBA00006402"/>
    </source>
</evidence>
<comment type="caution">
    <text evidence="9">The sequence shown here is derived from an EMBL/GenBank/DDBJ whole genome shotgun (WGS) entry which is preliminary data.</text>
</comment>
<dbReference type="Gene3D" id="1.10.287.130">
    <property type="match status" value="1"/>
</dbReference>
<evidence type="ECO:0000256" key="5">
    <source>
        <dbReference type="ARBA" id="ARBA00022777"/>
    </source>
</evidence>
<feature type="domain" description="Histidine kinase" evidence="8">
    <location>
        <begin position="372"/>
        <end position="593"/>
    </location>
</feature>
<evidence type="ECO:0000256" key="4">
    <source>
        <dbReference type="ARBA" id="ARBA00022553"/>
    </source>
</evidence>
<keyword evidence="5" id="KW-0808">Transferase</keyword>
<comment type="similarity">
    <text evidence="2">In the N-terminal section; belongs to the phytochrome family.</text>
</comment>
<comment type="catalytic activity">
    <reaction evidence="1">
        <text>ATP + protein L-histidine = ADP + protein N-phospho-L-histidine.</text>
        <dbReference type="EC" id="2.7.13.3"/>
    </reaction>
</comment>
<dbReference type="AlphaFoldDB" id="A0AAP5M7K9"/>
<dbReference type="InterPro" id="IPR036890">
    <property type="entry name" value="HATPase_C_sf"/>
</dbReference>
<dbReference type="InterPro" id="IPR003661">
    <property type="entry name" value="HisK_dim/P_dom"/>
</dbReference>
<evidence type="ECO:0000256" key="6">
    <source>
        <dbReference type="ARBA" id="ARBA00023012"/>
    </source>
</evidence>
<dbReference type="InterPro" id="IPR005467">
    <property type="entry name" value="His_kinase_dom"/>
</dbReference>
<accession>A0AAP5M7K9</accession>
<evidence type="ECO:0000259" key="8">
    <source>
        <dbReference type="PROSITE" id="PS50109"/>
    </source>
</evidence>
<reference evidence="10" key="1">
    <citation type="journal article" date="2021" name="Science">
        <title>Hunting the eagle killer: A cyanobacterial neurotoxin causes vacuolar myelinopathy.</title>
        <authorList>
            <person name="Breinlinger S."/>
            <person name="Phillips T.J."/>
            <person name="Haram B.N."/>
            <person name="Mares J."/>
            <person name="Martinez Yerena J.A."/>
            <person name="Hrouzek P."/>
            <person name="Sobotka R."/>
            <person name="Henderson W.M."/>
            <person name="Schmieder P."/>
            <person name="Williams S.M."/>
            <person name="Lauderdale J.D."/>
            <person name="Wilde H.D."/>
            <person name="Gerrin W."/>
            <person name="Kust A."/>
            <person name="Washington J.W."/>
            <person name="Wagner C."/>
            <person name="Geier B."/>
            <person name="Liebeke M."/>
            <person name="Enke H."/>
            <person name="Niedermeyer T.H.J."/>
            <person name="Wilde S.B."/>
        </authorList>
    </citation>
    <scope>NUCLEOTIDE SEQUENCE [LARGE SCALE GENOMIC DNA]</scope>
    <source>
        <strain evidence="10">Thurmond2011</strain>
    </source>
</reference>
<keyword evidence="5" id="KW-0418">Kinase</keyword>
<keyword evidence="6" id="KW-0902">Two-component regulatory system</keyword>
<dbReference type="SMART" id="SM00065">
    <property type="entry name" value="GAF"/>
    <property type="match status" value="2"/>
</dbReference>
<keyword evidence="10" id="KW-1185">Reference proteome</keyword>
<dbReference type="Pfam" id="PF02518">
    <property type="entry name" value="HATPase_c"/>
    <property type="match status" value="1"/>
</dbReference>
<dbReference type="InterPro" id="IPR016132">
    <property type="entry name" value="Phyto_chromo_attachment"/>
</dbReference>
<dbReference type="Proteomes" id="UP000667802">
    <property type="component" value="Unassembled WGS sequence"/>
</dbReference>
<name>A0AAP5M7K9_9CYAN</name>
<protein>
    <recommendedName>
        <fullName evidence="3">histidine kinase</fullName>
        <ecNumber evidence="3">2.7.13.3</ecNumber>
    </recommendedName>
</protein>
<dbReference type="SUPFAM" id="SSF47384">
    <property type="entry name" value="Homodimeric domain of signal transducing histidine kinase"/>
    <property type="match status" value="1"/>
</dbReference>
<dbReference type="SMART" id="SM00387">
    <property type="entry name" value="HATPase_c"/>
    <property type="match status" value="1"/>
</dbReference>
<dbReference type="InterPro" id="IPR029016">
    <property type="entry name" value="GAF-like_dom_sf"/>
</dbReference>
<evidence type="ECO:0000313" key="9">
    <source>
        <dbReference type="EMBL" id="MDR9898251.1"/>
    </source>
</evidence>
<dbReference type="PROSITE" id="PS50109">
    <property type="entry name" value="HIS_KIN"/>
    <property type="match status" value="1"/>
</dbReference>
<evidence type="ECO:0000256" key="3">
    <source>
        <dbReference type="ARBA" id="ARBA00012438"/>
    </source>
</evidence>
<dbReference type="InterPro" id="IPR036097">
    <property type="entry name" value="HisK_dim/P_sf"/>
</dbReference>
<dbReference type="EMBL" id="JAALHA020000016">
    <property type="protein sequence ID" value="MDR9898251.1"/>
    <property type="molecule type" value="Genomic_DNA"/>
</dbReference>
<dbReference type="PANTHER" id="PTHR43547:SF2">
    <property type="entry name" value="HYBRID SIGNAL TRANSDUCTION HISTIDINE KINASE C"/>
    <property type="match status" value="1"/>
</dbReference>
<dbReference type="Pfam" id="PF00512">
    <property type="entry name" value="HisKA"/>
    <property type="match status" value="1"/>
</dbReference>
<dbReference type="RefSeq" id="WP_208354526.1">
    <property type="nucleotide sequence ID" value="NZ_JAALHA020000016.1"/>
</dbReference>
<dbReference type="SUPFAM" id="SSF55781">
    <property type="entry name" value="GAF domain-like"/>
    <property type="match status" value="2"/>
</dbReference>
<organism evidence="9 10">
    <name type="scientific">Aetokthonos hydrillicola Thurmond2011</name>
    <dbReference type="NCBI Taxonomy" id="2712845"/>
    <lineage>
        <taxon>Bacteria</taxon>
        <taxon>Bacillati</taxon>
        <taxon>Cyanobacteriota</taxon>
        <taxon>Cyanophyceae</taxon>
        <taxon>Nostocales</taxon>
        <taxon>Hapalosiphonaceae</taxon>
        <taxon>Aetokthonos</taxon>
    </lineage>
</organism>